<dbReference type="InterPro" id="IPR036388">
    <property type="entry name" value="WH-like_DNA-bd_sf"/>
</dbReference>
<keyword evidence="3" id="KW-0804">Transcription</keyword>
<dbReference type="AlphaFoldDB" id="J7J364"/>
<name>J7J364_DESMD</name>
<dbReference type="RefSeq" id="WP_014904310.1">
    <property type="nucleotide sequence ID" value="NC_018515.1"/>
</dbReference>
<dbReference type="EMBL" id="CP003629">
    <property type="protein sequence ID" value="AFQ45401.1"/>
    <property type="molecule type" value="Genomic_DNA"/>
</dbReference>
<accession>J7J364</accession>
<evidence type="ECO:0000313" key="6">
    <source>
        <dbReference type="Proteomes" id="UP000005262"/>
    </source>
</evidence>
<keyword evidence="2" id="KW-0238">DNA-binding</keyword>
<dbReference type="Proteomes" id="UP000005262">
    <property type="component" value="Chromosome"/>
</dbReference>
<dbReference type="HOGENOM" id="CLU_017584_10_0_9"/>
<proteinExistence type="predicted"/>
<reference evidence="5 6" key="1">
    <citation type="journal article" date="2012" name="J. Bacteriol.">
        <title>Complete genome sequences of Desulfosporosinus orientis DSM765T, Desulfosporosinus youngiae DSM17734T, Desulfosporosinus meridiei DSM13257T, and Desulfosporosinus acidiphilus DSM22704T.</title>
        <authorList>
            <person name="Pester M."/>
            <person name="Brambilla E."/>
            <person name="Alazard D."/>
            <person name="Rattei T."/>
            <person name="Weinmaier T."/>
            <person name="Han J."/>
            <person name="Lucas S."/>
            <person name="Lapidus A."/>
            <person name="Cheng J.F."/>
            <person name="Goodwin L."/>
            <person name="Pitluck S."/>
            <person name="Peters L."/>
            <person name="Ovchinnikova G."/>
            <person name="Teshima H."/>
            <person name="Detter J.C."/>
            <person name="Han C.S."/>
            <person name="Tapia R."/>
            <person name="Land M.L."/>
            <person name="Hauser L."/>
            <person name="Kyrpides N.C."/>
            <person name="Ivanova N.N."/>
            <person name="Pagani I."/>
            <person name="Huntmann M."/>
            <person name="Wei C.L."/>
            <person name="Davenport K.W."/>
            <person name="Daligault H."/>
            <person name="Chain P.S."/>
            <person name="Chen A."/>
            <person name="Mavromatis K."/>
            <person name="Markowitz V."/>
            <person name="Szeto E."/>
            <person name="Mikhailova N."/>
            <person name="Pati A."/>
            <person name="Wagner M."/>
            <person name="Woyke T."/>
            <person name="Ollivier B."/>
            <person name="Klenk H.P."/>
            <person name="Spring S."/>
            <person name="Loy A."/>
        </authorList>
    </citation>
    <scope>NUCLEOTIDE SEQUENCE [LARGE SCALE GENOMIC DNA]</scope>
    <source>
        <strain evidence="6">ATCC BAA-275 / DSM 13257 / NCIMB 13706 / S10</strain>
    </source>
</reference>
<dbReference type="PANTHER" id="PTHR38445:SF6">
    <property type="entry name" value="GNTR-FAMILY TRANSCRIPTIONAL REGULATOR"/>
    <property type="match status" value="1"/>
</dbReference>
<evidence type="ECO:0000256" key="1">
    <source>
        <dbReference type="ARBA" id="ARBA00023015"/>
    </source>
</evidence>
<dbReference type="eggNOG" id="COG1725">
    <property type="taxonomic scope" value="Bacteria"/>
</dbReference>
<dbReference type="Gene3D" id="1.10.10.10">
    <property type="entry name" value="Winged helix-like DNA-binding domain superfamily/Winged helix DNA-binding domain"/>
    <property type="match status" value="1"/>
</dbReference>
<keyword evidence="1" id="KW-0805">Transcription regulation</keyword>
<dbReference type="PANTHER" id="PTHR38445">
    <property type="entry name" value="HTH-TYPE TRANSCRIPTIONAL REPRESSOR YTRA"/>
    <property type="match status" value="1"/>
</dbReference>
<dbReference type="OrthoDB" id="163333at2"/>
<dbReference type="SMART" id="SM00345">
    <property type="entry name" value="HTH_GNTR"/>
    <property type="match status" value="1"/>
</dbReference>
<dbReference type="GO" id="GO:0003700">
    <property type="term" value="F:DNA-binding transcription factor activity"/>
    <property type="evidence" value="ECO:0007669"/>
    <property type="project" value="InterPro"/>
</dbReference>
<evidence type="ECO:0000259" key="4">
    <source>
        <dbReference type="PROSITE" id="PS50949"/>
    </source>
</evidence>
<dbReference type="KEGG" id="dmi:Desmer_3561"/>
<dbReference type="InterPro" id="IPR036390">
    <property type="entry name" value="WH_DNA-bd_sf"/>
</dbReference>
<dbReference type="GO" id="GO:0003677">
    <property type="term" value="F:DNA binding"/>
    <property type="evidence" value="ECO:0007669"/>
    <property type="project" value="UniProtKB-KW"/>
</dbReference>
<dbReference type="PROSITE" id="PS50949">
    <property type="entry name" value="HTH_GNTR"/>
    <property type="match status" value="1"/>
</dbReference>
<organism evidence="5 6">
    <name type="scientific">Desulfosporosinus meridiei (strain ATCC BAA-275 / DSM 13257 / KCTC 12902 / NCIMB 13706 / S10)</name>
    <dbReference type="NCBI Taxonomy" id="768704"/>
    <lineage>
        <taxon>Bacteria</taxon>
        <taxon>Bacillati</taxon>
        <taxon>Bacillota</taxon>
        <taxon>Clostridia</taxon>
        <taxon>Eubacteriales</taxon>
        <taxon>Desulfitobacteriaceae</taxon>
        <taxon>Desulfosporosinus</taxon>
    </lineage>
</organism>
<reference evidence="6" key="2">
    <citation type="submission" date="2012-08" db="EMBL/GenBank/DDBJ databases">
        <title>Finished genome of Desulfosporosinus meridiei DSM 13257.</title>
        <authorList>
            <person name="Huntemann M."/>
            <person name="Wei C.-L."/>
            <person name="Han J."/>
            <person name="Detter J.C."/>
            <person name="Han C."/>
            <person name="Davenport K."/>
            <person name="Daligault H."/>
            <person name="Erkkila T."/>
            <person name="Gu W."/>
            <person name="Munk A.C.C."/>
            <person name="Teshima H."/>
            <person name="Xu Y."/>
            <person name="Chain P."/>
            <person name="Tapia R."/>
            <person name="Chen A."/>
            <person name="Krypides N."/>
            <person name="Mavromatis K."/>
            <person name="Markowitz V."/>
            <person name="Szeto E."/>
            <person name="Ivanova N."/>
            <person name="Mikhailova N."/>
            <person name="Ovchinnikova G."/>
            <person name="Pagani I."/>
            <person name="Pati A."/>
            <person name="Goodwin L."/>
            <person name="Peters L."/>
            <person name="Pitluck S."/>
            <person name="Woyke T."/>
            <person name="Pester M."/>
            <person name="Spring S."/>
            <person name="Ollivier B."/>
            <person name="Rattei T."/>
            <person name="Klenk H.-P."/>
            <person name="Wagner M."/>
            <person name="Loy A."/>
        </authorList>
    </citation>
    <scope>NUCLEOTIDE SEQUENCE [LARGE SCALE GENOMIC DNA]</scope>
    <source>
        <strain evidence="6">ATCC BAA-275 / DSM 13257 / NCIMB 13706 / S10</strain>
    </source>
</reference>
<dbReference type="Pfam" id="PF00392">
    <property type="entry name" value="GntR"/>
    <property type="match status" value="1"/>
</dbReference>
<dbReference type="InterPro" id="IPR000524">
    <property type="entry name" value="Tscrpt_reg_HTH_GntR"/>
</dbReference>
<feature type="domain" description="HTH gntR-type" evidence="4">
    <location>
        <begin position="9"/>
        <end position="77"/>
    </location>
</feature>
<dbReference type="SUPFAM" id="SSF46785">
    <property type="entry name" value="Winged helix' DNA-binding domain"/>
    <property type="match status" value="1"/>
</dbReference>
<dbReference type="STRING" id="768704.Desmer_3561"/>
<keyword evidence="6" id="KW-1185">Reference proteome</keyword>
<sequence>MPWELKNDRPIYTQLIEQIELMIFSGVYPPGSKLPSVRDMAQEAAVNPNTMQRALAKLEDDGLIITHRTSGRSITEDAQMIEKAKTKLAQEQISHFLEKMQLMGFEQKEILTIIDDMVKEMKK</sequence>
<protein>
    <submittedName>
        <fullName evidence="5">Putative transcriptional regulator</fullName>
    </submittedName>
</protein>
<evidence type="ECO:0000256" key="2">
    <source>
        <dbReference type="ARBA" id="ARBA00023125"/>
    </source>
</evidence>
<evidence type="ECO:0000313" key="5">
    <source>
        <dbReference type="EMBL" id="AFQ45401.1"/>
    </source>
</evidence>
<evidence type="ECO:0000256" key="3">
    <source>
        <dbReference type="ARBA" id="ARBA00023163"/>
    </source>
</evidence>
<dbReference type="CDD" id="cd07377">
    <property type="entry name" value="WHTH_GntR"/>
    <property type="match status" value="1"/>
</dbReference>
<gene>
    <name evidence="5" type="ordered locus">Desmer_3561</name>
</gene>